<dbReference type="PANTHER" id="PTHR33286:SF16">
    <property type="entry name" value="BIFUNCTIONAL INHIBITOR_PLANT LIPID TRANSFER PROTEIN_SEED STORAGE HELICAL DOMAIN-CONTAINING PROTEIN"/>
    <property type="match status" value="1"/>
</dbReference>
<dbReference type="Proteomes" id="UP000807115">
    <property type="component" value="Chromosome 9"/>
</dbReference>
<comment type="caution">
    <text evidence="3">The sequence shown here is derived from an EMBL/GenBank/DDBJ whole genome shotgun (WGS) entry which is preliminary data.</text>
</comment>
<dbReference type="InterPro" id="IPR036312">
    <property type="entry name" value="Bifun_inhib/LTP/seed_sf"/>
</dbReference>
<feature type="domain" description="Bifunctional inhibitor/plant lipid transfer protein/seed storage helical" evidence="2">
    <location>
        <begin position="36"/>
        <end position="106"/>
    </location>
</feature>
<dbReference type="SUPFAM" id="SSF47699">
    <property type="entry name" value="Bifunctional inhibitor/lipid-transfer protein/seed storage 2S albumin"/>
    <property type="match status" value="1"/>
</dbReference>
<reference evidence="3" key="1">
    <citation type="journal article" date="2019" name="BMC Genomics">
        <title>A new reference genome for Sorghum bicolor reveals high levels of sequence similarity between sweet and grain genotypes: implications for the genetics of sugar metabolism.</title>
        <authorList>
            <person name="Cooper E.A."/>
            <person name="Brenton Z.W."/>
            <person name="Flinn B.S."/>
            <person name="Jenkins J."/>
            <person name="Shu S."/>
            <person name="Flowers D."/>
            <person name="Luo F."/>
            <person name="Wang Y."/>
            <person name="Xia P."/>
            <person name="Barry K."/>
            <person name="Daum C."/>
            <person name="Lipzen A."/>
            <person name="Yoshinaga Y."/>
            <person name="Schmutz J."/>
            <person name="Saski C."/>
            <person name="Vermerris W."/>
            <person name="Kresovich S."/>
        </authorList>
    </citation>
    <scope>NUCLEOTIDE SEQUENCE</scope>
</reference>
<proteinExistence type="predicted"/>
<feature type="chain" id="PRO_5037272129" description="Bifunctional inhibitor/plant lipid transfer protein/seed storage helical domain-containing protein" evidence="1">
    <location>
        <begin position="28"/>
        <end position="112"/>
    </location>
</feature>
<keyword evidence="1" id="KW-0732">Signal</keyword>
<dbReference type="AlphaFoldDB" id="A0A921QBH8"/>
<dbReference type="PANTHER" id="PTHR33286">
    <property type="entry name" value="BIFUNCTIONAL INHIBITOR/LIPID-TRANSFER PROTEIN/SEED STORAGE 2S ALBUMIN SUPERFAMILY PROTEIN"/>
    <property type="match status" value="1"/>
</dbReference>
<sequence length="112" mass="12111">MGSARATGVSMCIMLVIFAIFSSTSSAYQVLAVKDDIMVHCRFYIFKNIGSPFPPSSSACCQDVRGANVVNVCHDFTDQDKAKIDLWKWAAVTRVCGNALPVGTNCAGYIVH</sequence>
<dbReference type="InterPro" id="IPR016140">
    <property type="entry name" value="Bifunc_inhib/LTP/seed_store"/>
</dbReference>
<evidence type="ECO:0000313" key="4">
    <source>
        <dbReference type="Proteomes" id="UP000807115"/>
    </source>
</evidence>
<organism evidence="3 4">
    <name type="scientific">Sorghum bicolor</name>
    <name type="common">Sorghum</name>
    <name type="synonym">Sorghum vulgare</name>
    <dbReference type="NCBI Taxonomy" id="4558"/>
    <lineage>
        <taxon>Eukaryota</taxon>
        <taxon>Viridiplantae</taxon>
        <taxon>Streptophyta</taxon>
        <taxon>Embryophyta</taxon>
        <taxon>Tracheophyta</taxon>
        <taxon>Spermatophyta</taxon>
        <taxon>Magnoliopsida</taxon>
        <taxon>Liliopsida</taxon>
        <taxon>Poales</taxon>
        <taxon>Poaceae</taxon>
        <taxon>PACMAD clade</taxon>
        <taxon>Panicoideae</taxon>
        <taxon>Andropogonodae</taxon>
        <taxon>Andropogoneae</taxon>
        <taxon>Sorghinae</taxon>
        <taxon>Sorghum</taxon>
    </lineage>
</organism>
<accession>A0A921QBH8</accession>
<dbReference type="Pfam" id="PF14368">
    <property type="entry name" value="LTP_2"/>
    <property type="match status" value="1"/>
</dbReference>
<reference evidence="3" key="2">
    <citation type="submission" date="2020-10" db="EMBL/GenBank/DDBJ databases">
        <authorList>
            <person name="Cooper E.A."/>
            <person name="Brenton Z.W."/>
            <person name="Flinn B.S."/>
            <person name="Jenkins J."/>
            <person name="Shu S."/>
            <person name="Flowers D."/>
            <person name="Luo F."/>
            <person name="Wang Y."/>
            <person name="Xia P."/>
            <person name="Barry K."/>
            <person name="Daum C."/>
            <person name="Lipzen A."/>
            <person name="Yoshinaga Y."/>
            <person name="Schmutz J."/>
            <person name="Saski C."/>
            <person name="Vermerris W."/>
            <person name="Kresovich S."/>
        </authorList>
    </citation>
    <scope>NUCLEOTIDE SEQUENCE</scope>
</reference>
<name>A0A921QBH8_SORBI</name>
<protein>
    <recommendedName>
        <fullName evidence="2">Bifunctional inhibitor/plant lipid transfer protein/seed storage helical domain-containing protein</fullName>
    </recommendedName>
</protein>
<evidence type="ECO:0000256" key="1">
    <source>
        <dbReference type="SAM" id="SignalP"/>
    </source>
</evidence>
<evidence type="ECO:0000313" key="3">
    <source>
        <dbReference type="EMBL" id="KAG0517281.1"/>
    </source>
</evidence>
<dbReference type="EMBL" id="CM027688">
    <property type="protein sequence ID" value="KAG0517281.1"/>
    <property type="molecule type" value="Genomic_DNA"/>
</dbReference>
<gene>
    <name evidence="3" type="ORF">BDA96_09G075600</name>
</gene>
<feature type="signal peptide" evidence="1">
    <location>
        <begin position="1"/>
        <end position="27"/>
    </location>
</feature>
<evidence type="ECO:0000259" key="2">
    <source>
        <dbReference type="Pfam" id="PF14368"/>
    </source>
</evidence>